<keyword evidence="2" id="KW-0695">RNA-directed DNA polymerase</keyword>
<dbReference type="EMBL" id="WKPO01000099">
    <property type="protein sequence ID" value="MSB51401.1"/>
    <property type="molecule type" value="Genomic_DNA"/>
</dbReference>
<dbReference type="SUPFAM" id="SSF56672">
    <property type="entry name" value="DNA/RNA polymerases"/>
    <property type="match status" value="1"/>
</dbReference>
<dbReference type="InterPro" id="IPR043502">
    <property type="entry name" value="DNA/RNA_pol_sf"/>
</dbReference>
<name>A0A6I2RKE0_FLAPL</name>
<dbReference type="InterPro" id="IPR051083">
    <property type="entry name" value="GrpII_Intron_Splice-Mob/Def"/>
</dbReference>
<gene>
    <name evidence="2" type="ORF">GKE90_22500</name>
</gene>
<protein>
    <submittedName>
        <fullName evidence="2">Group II intron reverse transcriptase/maturase</fullName>
    </submittedName>
</protein>
<dbReference type="Proteomes" id="UP000429811">
    <property type="component" value="Unassembled WGS sequence"/>
</dbReference>
<dbReference type="PROSITE" id="PS50878">
    <property type="entry name" value="RT_POL"/>
    <property type="match status" value="1"/>
</dbReference>
<dbReference type="RefSeq" id="WP_243144501.1">
    <property type="nucleotide sequence ID" value="NZ_WKPO01000099.1"/>
</dbReference>
<evidence type="ECO:0000259" key="1">
    <source>
        <dbReference type="PROSITE" id="PS50878"/>
    </source>
</evidence>
<sequence>LYEKSGQGVSFTGLVEAMAHEVTILTAIYNIKSNKGSKTAGVDKMQMDKYLQMPKDELILLIQTCFRKYRPKPARREYIPKSNGKMRPLGIPTVLDRIIQECVRLIIEPICEARFYPHSYGFRPYRAQKHAIRDIINVINAGCKSPDQAVWAVEGDIQGCFDNISHRILLQKVWRMGIHDKRALKIISQMLKAGYIERDLYHKTETGTPQGGILSPLLSNIYLNDFDWYVGRTYMEPHRKCKHKCNDTRRLKWAGTTPKYNFRYADDWVVLTSTEKEALRMKRELTKYFRQKLKLELSQEKTYVTDLRKGGIHFLGYIVKAEQKRKTPDPATWTEHLVGKPLPDMERLAKKIA</sequence>
<proteinExistence type="predicted"/>
<dbReference type="PANTHER" id="PTHR34047">
    <property type="entry name" value="NUCLEAR INTRON MATURASE 1, MITOCHONDRIAL-RELATED"/>
    <property type="match status" value="1"/>
</dbReference>
<feature type="non-terminal residue" evidence="2">
    <location>
        <position position="1"/>
    </location>
</feature>
<evidence type="ECO:0000313" key="2">
    <source>
        <dbReference type="EMBL" id="MSB51401.1"/>
    </source>
</evidence>
<dbReference type="CDD" id="cd01651">
    <property type="entry name" value="RT_G2_intron"/>
    <property type="match status" value="1"/>
</dbReference>
<feature type="non-terminal residue" evidence="2">
    <location>
        <position position="353"/>
    </location>
</feature>
<evidence type="ECO:0000313" key="3">
    <source>
        <dbReference type="Proteomes" id="UP000429811"/>
    </source>
</evidence>
<comment type="caution">
    <text evidence="2">The sequence shown here is derived from an EMBL/GenBank/DDBJ whole genome shotgun (WGS) entry which is preliminary data.</text>
</comment>
<dbReference type="InterPro" id="IPR000477">
    <property type="entry name" value="RT_dom"/>
</dbReference>
<keyword evidence="2" id="KW-0548">Nucleotidyltransferase</keyword>
<dbReference type="Pfam" id="PF00078">
    <property type="entry name" value="RVT_1"/>
    <property type="match status" value="1"/>
</dbReference>
<reference evidence="2 3" key="1">
    <citation type="journal article" date="2019" name="Nat. Med.">
        <title>A library of human gut bacterial isolates paired with longitudinal multiomics data enables mechanistic microbiome research.</title>
        <authorList>
            <person name="Poyet M."/>
            <person name="Groussin M."/>
            <person name="Gibbons S.M."/>
            <person name="Avila-Pacheco J."/>
            <person name="Jiang X."/>
            <person name="Kearney S.M."/>
            <person name="Perrotta A.R."/>
            <person name="Berdy B."/>
            <person name="Zhao S."/>
            <person name="Lieberman T.D."/>
            <person name="Swanson P.K."/>
            <person name="Smith M."/>
            <person name="Roesemann S."/>
            <person name="Alexander J.E."/>
            <person name="Rich S.A."/>
            <person name="Livny J."/>
            <person name="Vlamakis H."/>
            <person name="Clish C."/>
            <person name="Bullock K."/>
            <person name="Deik A."/>
            <person name="Scott J."/>
            <person name="Pierce K.A."/>
            <person name="Xavier R.J."/>
            <person name="Alm E.J."/>
        </authorList>
    </citation>
    <scope>NUCLEOTIDE SEQUENCE [LARGE SCALE GENOMIC DNA]</scope>
    <source>
        <strain evidence="2 3">BIOML-A5</strain>
    </source>
</reference>
<dbReference type="PANTHER" id="PTHR34047:SF8">
    <property type="entry name" value="PROTEIN YKFC"/>
    <property type="match status" value="1"/>
</dbReference>
<dbReference type="AlphaFoldDB" id="A0A6I2RKE0"/>
<feature type="domain" description="Reverse transcriptase" evidence="1">
    <location>
        <begin position="60"/>
        <end position="319"/>
    </location>
</feature>
<organism evidence="2 3">
    <name type="scientific">Flavonifractor plautii</name>
    <name type="common">Fusobacterium plautii</name>
    <dbReference type="NCBI Taxonomy" id="292800"/>
    <lineage>
        <taxon>Bacteria</taxon>
        <taxon>Bacillati</taxon>
        <taxon>Bacillota</taxon>
        <taxon>Clostridia</taxon>
        <taxon>Eubacteriales</taxon>
        <taxon>Oscillospiraceae</taxon>
        <taxon>Flavonifractor</taxon>
    </lineage>
</organism>
<dbReference type="GO" id="GO:0003964">
    <property type="term" value="F:RNA-directed DNA polymerase activity"/>
    <property type="evidence" value="ECO:0007669"/>
    <property type="project" value="UniProtKB-KW"/>
</dbReference>
<accession>A0A6I2RKE0</accession>
<keyword evidence="2" id="KW-0808">Transferase</keyword>